<proteinExistence type="predicted"/>
<gene>
    <name evidence="2" type="ORF">Pmar_PMAR028814</name>
</gene>
<sequence>MGERQPSTPGPIDKEEGKEDEGAREGRLKLQSLERSGSSTLQLVRIAKEDRELKEELGETRQQTALRLAHCSEREERLKARREDLRIRKAANEDFLKVVDSKVGKAEKKRQVEERECRGLDGEIIELKKREAELIEMKRMVEEEVDDGCHLG</sequence>
<feature type="region of interest" description="Disordered" evidence="1">
    <location>
        <begin position="1"/>
        <end position="32"/>
    </location>
</feature>
<name>C5LWM4_PERM5</name>
<accession>C5LWM4</accession>
<dbReference type="GeneID" id="9063077"/>
<dbReference type="Proteomes" id="UP000007800">
    <property type="component" value="Unassembled WGS sequence"/>
</dbReference>
<dbReference type="AlphaFoldDB" id="C5LWM4"/>
<protein>
    <submittedName>
        <fullName evidence="2">Uncharacterized protein</fullName>
    </submittedName>
</protein>
<dbReference type="InParanoid" id="C5LWM4"/>
<dbReference type="EMBL" id="GG686205">
    <property type="protein sequence ID" value="EEQ98868.1"/>
    <property type="molecule type" value="Genomic_DNA"/>
</dbReference>
<feature type="compositionally biased region" description="Basic and acidic residues" evidence="1">
    <location>
        <begin position="12"/>
        <end position="28"/>
    </location>
</feature>
<evidence type="ECO:0000313" key="2">
    <source>
        <dbReference type="EMBL" id="EEQ98868.1"/>
    </source>
</evidence>
<dbReference type="RefSeq" id="XP_002766151.1">
    <property type="nucleotide sequence ID" value="XM_002766105.1"/>
</dbReference>
<keyword evidence="3" id="KW-1185">Reference proteome</keyword>
<reference evidence="2 3" key="1">
    <citation type="submission" date="2008-07" db="EMBL/GenBank/DDBJ databases">
        <authorList>
            <person name="El-Sayed N."/>
            <person name="Caler E."/>
            <person name="Inman J."/>
            <person name="Amedeo P."/>
            <person name="Hass B."/>
            <person name="Wortman J."/>
        </authorList>
    </citation>
    <scope>NUCLEOTIDE SEQUENCE [LARGE SCALE GENOMIC DNA]</scope>
    <source>
        <strain evidence="3">ATCC 50983 / TXsc</strain>
    </source>
</reference>
<evidence type="ECO:0000313" key="3">
    <source>
        <dbReference type="Proteomes" id="UP000007800"/>
    </source>
</evidence>
<organism evidence="3">
    <name type="scientific">Perkinsus marinus (strain ATCC 50983 / TXsc)</name>
    <dbReference type="NCBI Taxonomy" id="423536"/>
    <lineage>
        <taxon>Eukaryota</taxon>
        <taxon>Sar</taxon>
        <taxon>Alveolata</taxon>
        <taxon>Perkinsozoa</taxon>
        <taxon>Perkinsea</taxon>
        <taxon>Perkinsida</taxon>
        <taxon>Perkinsidae</taxon>
        <taxon>Perkinsus</taxon>
    </lineage>
</organism>
<evidence type="ECO:0000256" key="1">
    <source>
        <dbReference type="SAM" id="MobiDB-lite"/>
    </source>
</evidence>